<organism evidence="2 3">
    <name type="scientific">Rhodococcus triatomae</name>
    <dbReference type="NCBI Taxonomy" id="300028"/>
    <lineage>
        <taxon>Bacteria</taxon>
        <taxon>Bacillati</taxon>
        <taxon>Actinomycetota</taxon>
        <taxon>Actinomycetes</taxon>
        <taxon>Mycobacteriales</taxon>
        <taxon>Nocardiaceae</taxon>
        <taxon>Rhodococcus</taxon>
    </lineage>
</organism>
<proteinExistence type="predicted"/>
<keyword evidence="1" id="KW-0472">Membrane</keyword>
<sequence length="348" mass="34363">MSAETASTTDRGAPTGPPAAVKLAGVVVALTAVITAMLLAFVLPTINSGPHDLPLGVAGPEAAVSQIEAGLSEMRPGAFETREYPDADAVRTGIEYREVVGGIVVGPEGPTVMVASAGGVPISQALTGLAEGLREATGAPVPVEDVVPLPADDPTGAGLSMLALPLVFGGMVPAIALVRLFAHSLTQRIVGAVSFAILAGFALTAVLQYGFGSLTGNFVGTSLAVSAGIGAISLTLLGLESLFGLPGFAVGAVTMVFVANPLSGMATTGSWLPAGWGTLGQLLPPGATGTVVRSAGYFDGHGAGGALVVLACWIAAGTILCVAGARFGRRGGADEPSARLDDTATPAG</sequence>
<accession>A0A1G8KZH0</accession>
<dbReference type="RefSeq" id="WP_072738485.1">
    <property type="nucleotide sequence ID" value="NZ_CP048813.1"/>
</dbReference>
<feature type="transmembrane region" description="Helical" evidence="1">
    <location>
        <begin position="303"/>
        <end position="323"/>
    </location>
</feature>
<protein>
    <recommendedName>
        <fullName evidence="4">ABC transporter permease</fullName>
    </recommendedName>
</protein>
<dbReference type="AlphaFoldDB" id="A0A1G8KZH0"/>
<reference evidence="2 3" key="1">
    <citation type="submission" date="2016-10" db="EMBL/GenBank/DDBJ databases">
        <authorList>
            <person name="de Groot N.N."/>
        </authorList>
    </citation>
    <scope>NUCLEOTIDE SEQUENCE [LARGE SCALE GENOMIC DNA]</scope>
    <source>
        <strain evidence="2 3">DSM 44892</strain>
    </source>
</reference>
<dbReference type="Proteomes" id="UP000183263">
    <property type="component" value="Unassembled WGS sequence"/>
</dbReference>
<evidence type="ECO:0000313" key="3">
    <source>
        <dbReference type="Proteomes" id="UP000183263"/>
    </source>
</evidence>
<keyword evidence="3" id="KW-1185">Reference proteome</keyword>
<feature type="transmembrane region" description="Helical" evidence="1">
    <location>
        <begin position="162"/>
        <end position="182"/>
    </location>
</feature>
<feature type="transmembrane region" description="Helical" evidence="1">
    <location>
        <begin position="217"/>
        <end position="237"/>
    </location>
</feature>
<dbReference type="EMBL" id="FNDN01000008">
    <property type="protein sequence ID" value="SDI48779.1"/>
    <property type="molecule type" value="Genomic_DNA"/>
</dbReference>
<feature type="transmembrane region" description="Helical" evidence="1">
    <location>
        <begin position="21"/>
        <end position="43"/>
    </location>
</feature>
<evidence type="ECO:0000256" key="1">
    <source>
        <dbReference type="SAM" id="Phobius"/>
    </source>
</evidence>
<name>A0A1G8KZH0_9NOCA</name>
<feature type="transmembrane region" description="Helical" evidence="1">
    <location>
        <begin position="189"/>
        <end position="211"/>
    </location>
</feature>
<evidence type="ECO:0008006" key="4">
    <source>
        <dbReference type="Google" id="ProtNLM"/>
    </source>
</evidence>
<evidence type="ECO:0000313" key="2">
    <source>
        <dbReference type="EMBL" id="SDI48779.1"/>
    </source>
</evidence>
<keyword evidence="1" id="KW-0812">Transmembrane</keyword>
<keyword evidence="1" id="KW-1133">Transmembrane helix</keyword>
<gene>
    <name evidence="2" type="ORF">SAMN05444695_10812</name>
</gene>
<feature type="transmembrane region" description="Helical" evidence="1">
    <location>
        <begin position="242"/>
        <end position="262"/>
    </location>
</feature>